<dbReference type="AlphaFoldDB" id="A0AA95SP31"/>
<gene>
    <name evidence="1" type="ORF">PFX98_16115</name>
</gene>
<keyword evidence="2" id="KW-1185">Reference proteome</keyword>
<sequence>MQTVDFTSLYNHHEREVFAAVMQEAPRFPAIEADDDLLCDVACVALNRLPPRYIRHAVDFSFYLTEPERLETDAAIAEAVSYAFNFVQARTALRAKKR</sequence>
<dbReference type="RefSeq" id="WP_285231499.1">
    <property type="nucleotide sequence ID" value="NZ_CP116346.1"/>
</dbReference>
<accession>A0AA95SP31</accession>
<evidence type="ECO:0000313" key="2">
    <source>
        <dbReference type="Proteomes" id="UP001177769"/>
    </source>
</evidence>
<dbReference type="InterPro" id="IPR019657">
    <property type="entry name" value="ComFB"/>
</dbReference>
<dbReference type="EMBL" id="CP116346">
    <property type="protein sequence ID" value="WIT10431.1"/>
    <property type="molecule type" value="Genomic_DNA"/>
</dbReference>
<organism evidence="1 2">
    <name type="scientific">Paucibacter sediminis</name>
    <dbReference type="NCBI Taxonomy" id="3019553"/>
    <lineage>
        <taxon>Bacteria</taxon>
        <taxon>Pseudomonadati</taxon>
        <taxon>Pseudomonadota</taxon>
        <taxon>Betaproteobacteria</taxon>
        <taxon>Burkholderiales</taxon>
        <taxon>Sphaerotilaceae</taxon>
        <taxon>Roseateles</taxon>
    </lineage>
</organism>
<proteinExistence type="predicted"/>
<name>A0AA95SP31_9BURK</name>
<reference evidence="1" key="1">
    <citation type="submission" date="2023-01" db="EMBL/GenBank/DDBJ databases">
        <title>Whole genome sequence of Paucibacter sp. S2-9 isolated from pond sediment.</title>
        <authorList>
            <person name="Jung J.Y."/>
        </authorList>
    </citation>
    <scope>NUCLEOTIDE SEQUENCE</scope>
    <source>
        <strain evidence="1">S2-9</strain>
    </source>
</reference>
<protein>
    <submittedName>
        <fullName evidence="1">Late competence development ComFB family protein</fullName>
    </submittedName>
</protein>
<evidence type="ECO:0000313" key="1">
    <source>
        <dbReference type="EMBL" id="WIT10431.1"/>
    </source>
</evidence>
<dbReference type="KEGG" id="pais:PFX98_16115"/>
<dbReference type="Proteomes" id="UP001177769">
    <property type="component" value="Chromosome"/>
</dbReference>
<dbReference type="Pfam" id="PF10719">
    <property type="entry name" value="ComFB"/>
    <property type="match status" value="1"/>
</dbReference>